<keyword evidence="4" id="KW-1185">Reference proteome</keyword>
<organism evidence="2 3">
    <name type="scientific">Marinobacter nauticus</name>
    <name type="common">Marinobacter hydrocarbonoclasticus</name>
    <name type="synonym">Marinobacter aquaeolei</name>
    <dbReference type="NCBI Taxonomy" id="2743"/>
    <lineage>
        <taxon>Bacteria</taxon>
        <taxon>Pseudomonadati</taxon>
        <taxon>Pseudomonadota</taxon>
        <taxon>Gammaproteobacteria</taxon>
        <taxon>Pseudomonadales</taxon>
        <taxon>Marinobacteraceae</taxon>
        <taxon>Marinobacter</taxon>
    </lineage>
</organism>
<accession>A0A368UXL0</accession>
<sequence>MRFSFASWTARPLTRLGPAIWALACRFWCGQDLGFLPKNRYKHFHVRFSPAIHGLRNFWEGSPNPADQTCLQHARKNNAQRAPQHQVSTKACETLMSHSGRRLPKICGARDGGTEASHGCAEGAFFGMRLPLWLTPDSEGWAKENTNIKKRAAETPVQTAQYFAGCNQ</sequence>
<dbReference type="AlphaFoldDB" id="A0A368UXL0"/>
<reference evidence="2 3" key="1">
    <citation type="submission" date="2018-07" db="EMBL/GenBank/DDBJ databases">
        <title>Freshwater and sediment microbial communities from various areas in North America, analyzing microbe dynamics in response to fracking.</title>
        <authorList>
            <person name="Lamendella R."/>
        </authorList>
    </citation>
    <scope>NUCLEOTIDE SEQUENCE [LARGE SCALE GENOMIC DNA]</scope>
    <source>
        <strain evidence="2 3">114E</strain>
        <strain evidence="1 4">114E_o</strain>
    </source>
</reference>
<dbReference type="EMBL" id="QNSA01000007">
    <property type="protein sequence ID" value="RBP72629.1"/>
    <property type="molecule type" value="Genomic_DNA"/>
</dbReference>
<dbReference type="Proteomes" id="UP000252795">
    <property type="component" value="Unassembled WGS sequence"/>
</dbReference>
<evidence type="ECO:0000313" key="1">
    <source>
        <dbReference type="EMBL" id="RBP72629.1"/>
    </source>
</evidence>
<evidence type="ECO:0000313" key="4">
    <source>
        <dbReference type="Proteomes" id="UP000253065"/>
    </source>
</evidence>
<dbReference type="EMBL" id="QPJB01000007">
    <property type="protein sequence ID" value="RCW33556.1"/>
    <property type="molecule type" value="Genomic_DNA"/>
</dbReference>
<comment type="caution">
    <text evidence="2">The sequence shown here is derived from an EMBL/GenBank/DDBJ whole genome shotgun (WGS) entry which is preliminary data.</text>
</comment>
<proteinExistence type="predicted"/>
<evidence type="ECO:0000313" key="2">
    <source>
        <dbReference type="EMBL" id="RCW33556.1"/>
    </source>
</evidence>
<evidence type="ECO:0000313" key="3">
    <source>
        <dbReference type="Proteomes" id="UP000252795"/>
    </source>
</evidence>
<gene>
    <name evidence="2" type="ORF">DET51_107227</name>
    <name evidence="1" type="ORF">DET64_107227</name>
</gene>
<name>A0A368UXL0_MARNT</name>
<protein>
    <submittedName>
        <fullName evidence="2">Uncharacterized protein</fullName>
    </submittedName>
</protein>
<dbReference type="Proteomes" id="UP000253065">
    <property type="component" value="Unassembled WGS sequence"/>
</dbReference>